<evidence type="ECO:0008006" key="4">
    <source>
        <dbReference type="Google" id="ProtNLM"/>
    </source>
</evidence>
<keyword evidence="1" id="KW-1133">Transmembrane helix</keyword>
<accession>B1KF78</accession>
<dbReference type="InterPro" id="IPR025695">
    <property type="entry name" value="DoxX-like"/>
</dbReference>
<feature type="transmembrane region" description="Helical" evidence="1">
    <location>
        <begin position="73"/>
        <end position="92"/>
    </location>
</feature>
<dbReference type="EMBL" id="CP000961">
    <property type="protein sequence ID" value="ACA86619.1"/>
    <property type="molecule type" value="Genomic_DNA"/>
</dbReference>
<name>B1KF78_SHEWM</name>
<dbReference type="eggNOG" id="ENOG5032PJR">
    <property type="taxonomic scope" value="Bacteria"/>
</dbReference>
<dbReference type="HOGENOM" id="CLU_135455_1_0_6"/>
<dbReference type="KEGG" id="swd:Swoo_2340"/>
<feature type="transmembrane region" description="Helical" evidence="1">
    <location>
        <begin position="44"/>
        <end position="66"/>
    </location>
</feature>
<gene>
    <name evidence="2" type="ordered locus">Swoo_2340</name>
</gene>
<evidence type="ECO:0000256" key="1">
    <source>
        <dbReference type="SAM" id="Phobius"/>
    </source>
</evidence>
<keyword evidence="1" id="KW-0472">Membrane</keyword>
<evidence type="ECO:0000313" key="3">
    <source>
        <dbReference type="Proteomes" id="UP000002168"/>
    </source>
</evidence>
<sequence length="128" mass="14613">MPSIQVARVIISFSWLYHGIFPKLVQIAPLEMVMTTSLGLSNELSYLVIKLTGIIEIAFGILFFIYYRSKRIILLNIIALSSLLCFVTFMQPHLLIEAFNPVTTNLPLIALSFILLNEIKRESRLLEK</sequence>
<dbReference type="Pfam" id="PF13781">
    <property type="entry name" value="DoxX_3"/>
    <property type="match status" value="1"/>
</dbReference>
<proteinExistence type="predicted"/>
<feature type="transmembrane region" description="Helical" evidence="1">
    <location>
        <begin position="98"/>
        <end position="116"/>
    </location>
</feature>
<dbReference type="STRING" id="392500.Swoo_2340"/>
<reference evidence="2 3" key="1">
    <citation type="submission" date="2008-02" db="EMBL/GenBank/DDBJ databases">
        <title>Complete sequence of Shewanella woodyi ATCC 51908.</title>
        <authorList>
            <consortium name="US DOE Joint Genome Institute"/>
            <person name="Copeland A."/>
            <person name="Lucas S."/>
            <person name="Lapidus A."/>
            <person name="Glavina del Rio T."/>
            <person name="Dalin E."/>
            <person name="Tice H."/>
            <person name="Bruce D."/>
            <person name="Goodwin L."/>
            <person name="Pitluck S."/>
            <person name="Sims D."/>
            <person name="Brettin T."/>
            <person name="Detter J.C."/>
            <person name="Han C."/>
            <person name="Kuske C.R."/>
            <person name="Schmutz J."/>
            <person name="Larimer F."/>
            <person name="Land M."/>
            <person name="Hauser L."/>
            <person name="Kyrpides N."/>
            <person name="Lykidis A."/>
            <person name="Zhao J.-S."/>
            <person name="Richardson P."/>
        </authorList>
    </citation>
    <scope>NUCLEOTIDE SEQUENCE [LARGE SCALE GENOMIC DNA]</scope>
    <source>
        <strain evidence="3">ATCC 51908 / MS32</strain>
    </source>
</reference>
<keyword evidence="3" id="KW-1185">Reference proteome</keyword>
<protein>
    <recommendedName>
        <fullName evidence="4">DoxX family protein</fullName>
    </recommendedName>
</protein>
<dbReference type="RefSeq" id="WP_012324961.1">
    <property type="nucleotide sequence ID" value="NC_010506.1"/>
</dbReference>
<dbReference type="Proteomes" id="UP000002168">
    <property type="component" value="Chromosome"/>
</dbReference>
<organism evidence="2 3">
    <name type="scientific">Shewanella woodyi (strain ATCC 51908 / MS32)</name>
    <dbReference type="NCBI Taxonomy" id="392500"/>
    <lineage>
        <taxon>Bacteria</taxon>
        <taxon>Pseudomonadati</taxon>
        <taxon>Pseudomonadota</taxon>
        <taxon>Gammaproteobacteria</taxon>
        <taxon>Alteromonadales</taxon>
        <taxon>Shewanellaceae</taxon>
        <taxon>Shewanella</taxon>
    </lineage>
</organism>
<keyword evidence="1" id="KW-0812">Transmembrane</keyword>
<dbReference type="AlphaFoldDB" id="B1KF78"/>
<evidence type="ECO:0000313" key="2">
    <source>
        <dbReference type="EMBL" id="ACA86619.1"/>
    </source>
</evidence>